<dbReference type="Pfam" id="PF13403">
    <property type="entry name" value="Hint_2"/>
    <property type="match status" value="1"/>
</dbReference>
<dbReference type="InterPro" id="IPR036844">
    <property type="entry name" value="Hint_dom_sf"/>
</dbReference>
<sequence length="247" mass="27288">MSRPDGLRPEGGSLNILPDPADPDNPENGIVQYFNADGTDAGQLIFSNIEKVIPCFTPGTLIATPTGERRVEELEVGDRVITRDNGMQVIRWVGKRDMPGEELAAKEHLRPVLIQQGALGNGLPERDMMVSPQHRVLVANDKTALYFEEREVLVAAKHLTDMEGIDVVEVSQTTYIHIMFDRHEVVLSDGTWTESFQPGDMSLAGVGDASREEILELFPELATQEGIDAYASARKSLKKHEAKLITK</sequence>
<dbReference type="GO" id="GO:0016539">
    <property type="term" value="P:intein-mediated protein splicing"/>
    <property type="evidence" value="ECO:0007669"/>
    <property type="project" value="InterPro"/>
</dbReference>
<evidence type="ECO:0000259" key="2">
    <source>
        <dbReference type="Pfam" id="PF13403"/>
    </source>
</evidence>
<dbReference type="SUPFAM" id="SSF51294">
    <property type="entry name" value="Hedgehog/intein (Hint) domain"/>
    <property type="match status" value="1"/>
</dbReference>
<dbReference type="Proteomes" id="UP000683291">
    <property type="component" value="Chromosome 1"/>
</dbReference>
<gene>
    <name evidence="3" type="ORF">KDD17_05950</name>
</gene>
<dbReference type="InterPro" id="IPR028992">
    <property type="entry name" value="Hedgehog/Intein_dom"/>
</dbReference>
<proteinExistence type="predicted"/>
<feature type="domain" description="Hedgehog/Intein (Hint)" evidence="2">
    <location>
        <begin position="54"/>
        <end position="200"/>
    </location>
</feature>
<evidence type="ECO:0000313" key="3">
    <source>
        <dbReference type="EMBL" id="QUJ77969.1"/>
    </source>
</evidence>
<reference evidence="3" key="1">
    <citation type="submission" date="2021-04" db="EMBL/GenBank/DDBJ databases">
        <title>Complete genome sequence for Sulfitobacter sp. strain JK7-1.</title>
        <authorList>
            <person name="Park S.-J."/>
        </authorList>
    </citation>
    <scope>NUCLEOTIDE SEQUENCE</scope>
    <source>
        <strain evidence="3">JK7-1</strain>
    </source>
</reference>
<evidence type="ECO:0000256" key="1">
    <source>
        <dbReference type="SAM" id="MobiDB-lite"/>
    </source>
</evidence>
<evidence type="ECO:0000313" key="4">
    <source>
        <dbReference type="Proteomes" id="UP000683291"/>
    </source>
</evidence>
<organism evidence="3 4">
    <name type="scientific">Sulfitobacter albidus</name>
    <dbReference type="NCBI Taxonomy" id="2829501"/>
    <lineage>
        <taxon>Bacteria</taxon>
        <taxon>Pseudomonadati</taxon>
        <taxon>Pseudomonadota</taxon>
        <taxon>Alphaproteobacteria</taxon>
        <taxon>Rhodobacterales</taxon>
        <taxon>Roseobacteraceae</taxon>
        <taxon>Sulfitobacter</taxon>
    </lineage>
</organism>
<dbReference type="Gene3D" id="2.170.16.10">
    <property type="entry name" value="Hedgehog/Intein (Hint) domain"/>
    <property type="match status" value="1"/>
</dbReference>
<dbReference type="AlphaFoldDB" id="A0A975JGA0"/>
<accession>A0A975JGA0</accession>
<protein>
    <submittedName>
        <fullName evidence="3">Hint domain-containing protein</fullName>
    </submittedName>
</protein>
<dbReference type="InterPro" id="IPR006141">
    <property type="entry name" value="Intein_N"/>
</dbReference>
<name>A0A975JGA0_9RHOB</name>
<dbReference type="PROSITE" id="PS50817">
    <property type="entry name" value="INTEIN_N_TER"/>
    <property type="match status" value="1"/>
</dbReference>
<dbReference type="EMBL" id="CP073581">
    <property type="protein sequence ID" value="QUJ77969.1"/>
    <property type="molecule type" value="Genomic_DNA"/>
</dbReference>
<dbReference type="KEGG" id="sual:KDD17_05950"/>
<keyword evidence="4" id="KW-1185">Reference proteome</keyword>
<feature type="region of interest" description="Disordered" evidence="1">
    <location>
        <begin position="1"/>
        <end position="27"/>
    </location>
</feature>